<evidence type="ECO:0000256" key="1">
    <source>
        <dbReference type="SAM" id="MobiDB-lite"/>
    </source>
</evidence>
<dbReference type="Proteomes" id="UP000237271">
    <property type="component" value="Unassembled WGS sequence"/>
</dbReference>
<sequence>MAPPPPSDEFSHETALGFVFAEEMKIVRQLQAKCKEGRELINLIYCSRSCARAFPPAVVADEADPKRMIQYYHAIFSVLQPQMEKIKHLSEFCSQAVVLLSDNIQRTTVHENMTRVIPDVMMDALVDIMDVILQLNHLHDTKTSLRNDFSVFKRVFVHVKDDIQDADHVEKEIVRLQEFMGSSYQAKGSVWDSLRYNLTNVKRYEQVTYLLLRHCVSHIENDTCTTPSSKFKFIRALSYLMAVLEGSDAWRRTNTLPGADKKVIEAAAKLITRFPVIPMLHETSIKPVKALQSQSGYKLESINGTSVKNRDSMFDVVAASRDYFKKKHKERKFSQIPDRIASARLCQIQMLRTTIDSMFAKRSMGDLNGKSSATSALFSFKKDLESSDVETLQEFYHKAGAFPVLLDLSKTIKELADFSNLWFRELYLELAKSVQIPAEISVPWVLVEHCLNSSPSRIEPVLAILDVYNDAGNCSLYELQQQHLYDETEAEGKLCFDHFVFLLAERMYLHYKTLAATDTWREWTRSQECNLHSKNVSVPSKTNLTLSAHSKTLNNNDEDSKYASVLIQRHVSIFGRNYDLTLQLGQRVDALLGKDLESWFTKFEASDATCYVALLDMLKVLKRTRASLSILGLDEFNDVLDETNDETVECLLVQSYSSESFTRTRVHDQISQTILTDLFQHFSLKFDVRRFIRMPLHEALTMTTGDQFAHEECLRKAKKPQLSKESIFRSKIDNSIPVKTAEYGALEKVITGTHRAFFGEPHVEAICELLSQRELVDIANDCINFAIAKSSKTVQAKTTQQSDHLGDFTERYPHLFQCALERINSMLQESGIVSEWEAPPDSQPEKMPNGSSFYHVWCALEFLSCNNPRTEVSVTEETTTISLRAMFGDGMQFAGCTLVHLLGQRTLYDLWNVSQHVINVHHCEEVKTTSDTQIALVSSKKNRLKGDIPSAQTTVGTLDKEMKDKAARFVVNAREMRATSKQIFHTLETAWPSENRATTTFTPPSFTPPIKNPSSNTQKSLALEQQ</sequence>
<dbReference type="GO" id="GO:0030833">
    <property type="term" value="P:regulation of actin filament polymerization"/>
    <property type="evidence" value="ECO:0007669"/>
    <property type="project" value="InterPro"/>
</dbReference>
<feature type="region of interest" description="Disordered" evidence="1">
    <location>
        <begin position="994"/>
        <end position="1026"/>
    </location>
</feature>
<keyword evidence="3" id="KW-1185">Reference proteome</keyword>
<dbReference type="Pfam" id="PF05994">
    <property type="entry name" value="FragX_IP"/>
    <property type="match status" value="2"/>
</dbReference>
<dbReference type="EMBL" id="NCKW01003392">
    <property type="protein sequence ID" value="POM76800.1"/>
    <property type="molecule type" value="Genomic_DNA"/>
</dbReference>
<dbReference type="InterPro" id="IPR008081">
    <property type="entry name" value="Cytoplasmic_FMR1-int"/>
</dbReference>
<accession>A0A2P4YG58</accession>
<comment type="caution">
    <text evidence="2">The sequence shown here is derived from an EMBL/GenBank/DDBJ whole genome shotgun (WGS) entry which is preliminary data.</text>
</comment>
<gene>
    <name evidence="2" type="ORF">PHPALM_5927</name>
</gene>
<evidence type="ECO:0000313" key="2">
    <source>
        <dbReference type="EMBL" id="POM76800.1"/>
    </source>
</evidence>
<dbReference type="PIRSF" id="PIRSF008153">
    <property type="entry name" value="FMR1_interacting"/>
    <property type="match status" value="1"/>
</dbReference>
<feature type="compositionally biased region" description="Polar residues" evidence="1">
    <location>
        <begin position="1012"/>
        <end position="1026"/>
    </location>
</feature>
<name>A0A2P4YG58_9STRA</name>
<evidence type="ECO:0000313" key="3">
    <source>
        <dbReference type="Proteomes" id="UP000237271"/>
    </source>
</evidence>
<dbReference type="PANTHER" id="PTHR12195">
    <property type="entry name" value="CYTOPLASMIC FMR1-INTERACTING PROTEIN-RELATED"/>
    <property type="match status" value="1"/>
</dbReference>
<proteinExistence type="predicted"/>
<dbReference type="OrthoDB" id="10265867at2759"/>
<dbReference type="AlphaFoldDB" id="A0A2P4YG58"/>
<organism evidence="2 3">
    <name type="scientific">Phytophthora palmivora</name>
    <dbReference type="NCBI Taxonomy" id="4796"/>
    <lineage>
        <taxon>Eukaryota</taxon>
        <taxon>Sar</taxon>
        <taxon>Stramenopiles</taxon>
        <taxon>Oomycota</taxon>
        <taxon>Peronosporomycetes</taxon>
        <taxon>Peronosporales</taxon>
        <taxon>Peronosporaceae</taxon>
        <taxon>Phytophthora</taxon>
    </lineage>
</organism>
<dbReference type="GO" id="GO:0031267">
    <property type="term" value="F:small GTPase binding"/>
    <property type="evidence" value="ECO:0007669"/>
    <property type="project" value="InterPro"/>
</dbReference>
<dbReference type="PRINTS" id="PR01698">
    <property type="entry name" value="CYTOFMRPINTP"/>
</dbReference>
<protein>
    <submittedName>
        <fullName evidence="2">Component of scar regulatory complex</fullName>
    </submittedName>
</protein>
<reference evidence="2 3" key="1">
    <citation type="journal article" date="2017" name="Genome Biol. Evol.">
        <title>Phytophthora megakarya and P. palmivora, closely related causal agents of cacao black pod rot, underwent increases in genome sizes and gene numbers by different mechanisms.</title>
        <authorList>
            <person name="Ali S.S."/>
            <person name="Shao J."/>
            <person name="Lary D.J."/>
            <person name="Kronmiller B."/>
            <person name="Shen D."/>
            <person name="Strem M.D."/>
            <person name="Amoako-Attah I."/>
            <person name="Akrofi A.Y."/>
            <person name="Begoude B.A."/>
            <person name="Ten Hoopen G.M."/>
            <person name="Coulibaly K."/>
            <person name="Kebe B.I."/>
            <person name="Melnick R.L."/>
            <person name="Guiltinan M.J."/>
            <person name="Tyler B.M."/>
            <person name="Meinhardt L.W."/>
            <person name="Bailey B.A."/>
        </authorList>
    </citation>
    <scope>NUCLEOTIDE SEQUENCE [LARGE SCALE GENOMIC DNA]</scope>
    <source>
        <strain evidence="3">sbr112.9</strain>
    </source>
</reference>